<evidence type="ECO:0000313" key="2">
    <source>
        <dbReference type="EMBL" id="QHT14101.1"/>
    </source>
</evidence>
<feature type="transmembrane region" description="Helical" evidence="1">
    <location>
        <begin position="20"/>
        <end position="40"/>
    </location>
</feature>
<keyword evidence="1" id="KW-1133">Transmembrane helix</keyword>
<reference evidence="2" key="1">
    <citation type="journal article" date="2020" name="Nature">
        <title>Giant virus diversity and host interactions through global metagenomics.</title>
        <authorList>
            <person name="Schulz F."/>
            <person name="Roux S."/>
            <person name="Paez-Espino D."/>
            <person name="Jungbluth S."/>
            <person name="Walsh D.A."/>
            <person name="Denef V.J."/>
            <person name="McMahon K.D."/>
            <person name="Konstantinidis K.T."/>
            <person name="Eloe-Fadrosh E.A."/>
            <person name="Kyrpides N.C."/>
            <person name="Woyke T."/>
        </authorList>
    </citation>
    <scope>NUCLEOTIDE SEQUENCE</scope>
    <source>
        <strain evidence="2">GVMAG-M-3300023174-134</strain>
    </source>
</reference>
<protein>
    <submittedName>
        <fullName evidence="2">Uncharacterized protein</fullName>
    </submittedName>
</protein>
<organism evidence="2">
    <name type="scientific">viral metagenome</name>
    <dbReference type="NCBI Taxonomy" id="1070528"/>
    <lineage>
        <taxon>unclassified sequences</taxon>
        <taxon>metagenomes</taxon>
        <taxon>organismal metagenomes</taxon>
    </lineage>
</organism>
<sequence length="45" mass="5363">MFFFVSKKCVLDNVNLDKSSVTIITIYFGNFYYGFLYNIFSKVYI</sequence>
<proteinExistence type="predicted"/>
<evidence type="ECO:0000256" key="1">
    <source>
        <dbReference type="SAM" id="Phobius"/>
    </source>
</evidence>
<keyword evidence="1" id="KW-0472">Membrane</keyword>
<keyword evidence="1" id="KW-0812">Transmembrane</keyword>
<name>A0A6C0DCK1_9ZZZZ</name>
<dbReference type="AlphaFoldDB" id="A0A6C0DCK1"/>
<dbReference type="EMBL" id="MN739578">
    <property type="protein sequence ID" value="QHT14101.1"/>
    <property type="molecule type" value="Genomic_DNA"/>
</dbReference>
<accession>A0A6C0DCK1</accession>